<protein>
    <submittedName>
        <fullName evidence="2">Uncharacterized protein</fullName>
    </submittedName>
</protein>
<evidence type="ECO:0000313" key="2">
    <source>
        <dbReference type="EMBL" id="KAK5968086.1"/>
    </source>
</evidence>
<organism evidence="2 3">
    <name type="scientific">Trichostrongylus colubriformis</name>
    <name type="common">Black scour worm</name>
    <dbReference type="NCBI Taxonomy" id="6319"/>
    <lineage>
        <taxon>Eukaryota</taxon>
        <taxon>Metazoa</taxon>
        <taxon>Ecdysozoa</taxon>
        <taxon>Nematoda</taxon>
        <taxon>Chromadorea</taxon>
        <taxon>Rhabditida</taxon>
        <taxon>Rhabditina</taxon>
        <taxon>Rhabditomorpha</taxon>
        <taxon>Strongyloidea</taxon>
        <taxon>Trichostrongylidae</taxon>
        <taxon>Trichostrongylus</taxon>
    </lineage>
</organism>
<keyword evidence="1" id="KW-0732">Signal</keyword>
<gene>
    <name evidence="2" type="ORF">GCK32_016343</name>
</gene>
<accession>A0AAN8ICJ6</accession>
<evidence type="ECO:0000313" key="3">
    <source>
        <dbReference type="Proteomes" id="UP001331761"/>
    </source>
</evidence>
<name>A0AAN8ICJ6_TRICO</name>
<keyword evidence="3" id="KW-1185">Reference proteome</keyword>
<sequence length="218" mass="24790">MLLSLLILLHTLHCIRLSLVVNFLILKDLLYRSVRGQLKTAFARIIVSYTGESNVAEHVPVDIRPASGVVIDRGESKQVSVRVRSPLYTHWRSSQNSIVSTASTARGASKLQVIVYWGEERTRQRLRCFEKISGNPHTREGLQFTDSFVGEVPAFRVPDDHPISKEDVRLFDQTLRTCIIYVCSPRIRPRPEPLRLRNHLGEVCSLRAPSVRKLPTNL</sequence>
<proteinExistence type="predicted"/>
<dbReference type="EMBL" id="WIXE01021758">
    <property type="protein sequence ID" value="KAK5968086.1"/>
    <property type="molecule type" value="Genomic_DNA"/>
</dbReference>
<evidence type="ECO:0000256" key="1">
    <source>
        <dbReference type="SAM" id="SignalP"/>
    </source>
</evidence>
<reference evidence="2 3" key="1">
    <citation type="submission" date="2019-10" db="EMBL/GenBank/DDBJ databases">
        <title>Assembly and Annotation for the nematode Trichostrongylus colubriformis.</title>
        <authorList>
            <person name="Martin J."/>
        </authorList>
    </citation>
    <scope>NUCLEOTIDE SEQUENCE [LARGE SCALE GENOMIC DNA]</scope>
    <source>
        <strain evidence="2">G859</strain>
        <tissue evidence="2">Whole worm</tissue>
    </source>
</reference>
<feature type="signal peptide" evidence="1">
    <location>
        <begin position="1"/>
        <end position="17"/>
    </location>
</feature>
<dbReference type="AlphaFoldDB" id="A0AAN8ICJ6"/>
<feature type="chain" id="PRO_5042848724" evidence="1">
    <location>
        <begin position="18"/>
        <end position="218"/>
    </location>
</feature>
<dbReference type="Proteomes" id="UP001331761">
    <property type="component" value="Unassembled WGS sequence"/>
</dbReference>
<comment type="caution">
    <text evidence="2">The sequence shown here is derived from an EMBL/GenBank/DDBJ whole genome shotgun (WGS) entry which is preliminary data.</text>
</comment>